<keyword evidence="2" id="KW-0812">Transmembrane</keyword>
<keyword evidence="2" id="KW-0472">Membrane</keyword>
<gene>
    <name evidence="3" type="ORF">PCOR1329_LOCUS57937</name>
</gene>
<sequence length="369" mass="40491">MPDGDVGKSGKGKGKNKVWKPPPQSSQEAVDRKHHDEQLKANQLKAKLMQRSVQSTNEKTKEAPRLPQQPFSADMPYEVPVPRKISASRQYGKNHFLAVVAGLFLPWLIFAGVYAVEASSVHYSSSAVVQLVVILAAVLVLAAAGLGARAWTRRHEGQDPSWYLFIALTGALALAVGVNLGDYIYDAYTQPYEDNQNLNTYRDVDVSTTVGAQMMDAGQVFFAKDTTLDLDYSMGFSNVDTYCVVPITSSKSSQVQTYDFWAVGLNCCSGHAPDFHCGEYSNPKAKAGLRLMTDSLRPYYRLAVQQAEAAYDIHAGHPIFFEWLQDPTSEINAYEDAATKYLLVGILGYLAFQLVLVAAAVIAFSRAKG</sequence>
<protein>
    <submittedName>
        <fullName evidence="3">Uncharacterized protein</fullName>
    </submittedName>
</protein>
<proteinExistence type="predicted"/>
<feature type="transmembrane region" description="Helical" evidence="2">
    <location>
        <begin position="341"/>
        <end position="364"/>
    </location>
</feature>
<accession>A0ABN9VL23</accession>
<dbReference type="EMBL" id="CAUYUJ010017171">
    <property type="protein sequence ID" value="CAK0872489.1"/>
    <property type="molecule type" value="Genomic_DNA"/>
</dbReference>
<keyword evidence="4" id="KW-1185">Reference proteome</keyword>
<feature type="transmembrane region" description="Helical" evidence="2">
    <location>
        <begin position="162"/>
        <end position="185"/>
    </location>
</feature>
<comment type="caution">
    <text evidence="3">The sequence shown here is derived from an EMBL/GenBank/DDBJ whole genome shotgun (WGS) entry which is preliminary data.</text>
</comment>
<dbReference type="Proteomes" id="UP001189429">
    <property type="component" value="Unassembled WGS sequence"/>
</dbReference>
<evidence type="ECO:0000313" key="3">
    <source>
        <dbReference type="EMBL" id="CAK0872489.1"/>
    </source>
</evidence>
<evidence type="ECO:0000256" key="1">
    <source>
        <dbReference type="SAM" id="MobiDB-lite"/>
    </source>
</evidence>
<keyword evidence="2" id="KW-1133">Transmembrane helix</keyword>
<feature type="transmembrane region" description="Helical" evidence="2">
    <location>
        <begin position="96"/>
        <end position="116"/>
    </location>
</feature>
<reference evidence="3" key="1">
    <citation type="submission" date="2023-10" db="EMBL/GenBank/DDBJ databases">
        <authorList>
            <person name="Chen Y."/>
            <person name="Shah S."/>
            <person name="Dougan E. K."/>
            <person name="Thang M."/>
            <person name="Chan C."/>
        </authorList>
    </citation>
    <scope>NUCLEOTIDE SEQUENCE [LARGE SCALE GENOMIC DNA]</scope>
</reference>
<evidence type="ECO:0000256" key="2">
    <source>
        <dbReference type="SAM" id="Phobius"/>
    </source>
</evidence>
<evidence type="ECO:0000313" key="4">
    <source>
        <dbReference type="Proteomes" id="UP001189429"/>
    </source>
</evidence>
<name>A0ABN9VL23_9DINO</name>
<feature type="compositionally biased region" description="Basic and acidic residues" evidence="1">
    <location>
        <begin position="29"/>
        <end position="39"/>
    </location>
</feature>
<organism evidence="3 4">
    <name type="scientific">Prorocentrum cordatum</name>
    <dbReference type="NCBI Taxonomy" id="2364126"/>
    <lineage>
        <taxon>Eukaryota</taxon>
        <taxon>Sar</taxon>
        <taxon>Alveolata</taxon>
        <taxon>Dinophyceae</taxon>
        <taxon>Prorocentrales</taxon>
        <taxon>Prorocentraceae</taxon>
        <taxon>Prorocentrum</taxon>
    </lineage>
</organism>
<feature type="region of interest" description="Disordered" evidence="1">
    <location>
        <begin position="1"/>
        <end position="73"/>
    </location>
</feature>
<feature type="transmembrane region" description="Helical" evidence="2">
    <location>
        <begin position="128"/>
        <end position="150"/>
    </location>
</feature>